<dbReference type="AlphaFoldDB" id="A0A336KH52"/>
<dbReference type="GO" id="GO:0005544">
    <property type="term" value="F:calcium-dependent phospholipid binding"/>
    <property type="evidence" value="ECO:0007669"/>
    <property type="project" value="UniProtKB-KW"/>
</dbReference>
<evidence type="ECO:0000256" key="6">
    <source>
        <dbReference type="RuleBase" id="RU003540"/>
    </source>
</evidence>
<proteinExistence type="inferred from homology"/>
<reference evidence="7" key="1">
    <citation type="submission" date="2018-04" db="EMBL/GenBank/DDBJ databases">
        <authorList>
            <person name="Go L.Y."/>
            <person name="Mitchell J.A."/>
        </authorList>
    </citation>
    <scope>NUCLEOTIDE SEQUENCE</scope>
    <source>
        <tissue evidence="7">Whole organism</tissue>
    </source>
</reference>
<dbReference type="PANTHER" id="PTHR10502:SF177">
    <property type="entry name" value="ANNEXIN B10"/>
    <property type="match status" value="1"/>
</dbReference>
<gene>
    <name evidence="7" type="primary">CSON010327</name>
</gene>
<name>A0A336KH52_CULSO</name>
<dbReference type="GO" id="GO:0001786">
    <property type="term" value="F:phosphatidylserine binding"/>
    <property type="evidence" value="ECO:0007669"/>
    <property type="project" value="TreeGrafter"/>
</dbReference>
<dbReference type="GO" id="GO:0005886">
    <property type="term" value="C:plasma membrane"/>
    <property type="evidence" value="ECO:0007669"/>
    <property type="project" value="TreeGrafter"/>
</dbReference>
<keyword evidence="5 6" id="KW-0111">Calcium/phospholipid-binding</keyword>
<reference evidence="8" key="2">
    <citation type="submission" date="2018-07" db="EMBL/GenBank/DDBJ databases">
        <authorList>
            <person name="Quirk P.G."/>
            <person name="Krulwich T.A."/>
        </authorList>
    </citation>
    <scope>NUCLEOTIDE SEQUENCE</scope>
</reference>
<comment type="domain">
    <text evidence="6">A pair of annexin repeats may form one binding site for calcium and phospholipid.</text>
</comment>
<organism evidence="7">
    <name type="scientific">Culicoides sonorensis</name>
    <name type="common">Biting midge</name>
    <dbReference type="NCBI Taxonomy" id="179676"/>
    <lineage>
        <taxon>Eukaryota</taxon>
        <taxon>Metazoa</taxon>
        <taxon>Ecdysozoa</taxon>
        <taxon>Arthropoda</taxon>
        <taxon>Hexapoda</taxon>
        <taxon>Insecta</taxon>
        <taxon>Pterygota</taxon>
        <taxon>Neoptera</taxon>
        <taxon>Endopterygota</taxon>
        <taxon>Diptera</taxon>
        <taxon>Nematocera</taxon>
        <taxon>Chironomoidea</taxon>
        <taxon>Ceratopogonidae</taxon>
        <taxon>Ceratopogoninae</taxon>
        <taxon>Culicoides</taxon>
        <taxon>Monoculicoides</taxon>
    </lineage>
</organism>
<comment type="similarity">
    <text evidence="1 6">Belongs to the annexin family.</text>
</comment>
<evidence type="ECO:0000256" key="4">
    <source>
        <dbReference type="ARBA" id="ARBA00023216"/>
    </source>
</evidence>
<dbReference type="InterPro" id="IPR001464">
    <property type="entry name" value="Annexin"/>
</dbReference>
<evidence type="ECO:0000256" key="2">
    <source>
        <dbReference type="ARBA" id="ARBA00022737"/>
    </source>
</evidence>
<dbReference type="InterPro" id="IPR037104">
    <property type="entry name" value="Annexin_sf"/>
</dbReference>
<dbReference type="GO" id="GO:0005509">
    <property type="term" value="F:calcium ion binding"/>
    <property type="evidence" value="ECO:0007669"/>
    <property type="project" value="InterPro"/>
</dbReference>
<dbReference type="Pfam" id="PF00191">
    <property type="entry name" value="Annexin"/>
    <property type="match status" value="7"/>
</dbReference>
<dbReference type="FunFam" id="1.10.220.10:FF:000002">
    <property type="entry name" value="Annexin"/>
    <property type="match status" value="2"/>
</dbReference>
<dbReference type="GO" id="GO:0005737">
    <property type="term" value="C:cytoplasm"/>
    <property type="evidence" value="ECO:0007669"/>
    <property type="project" value="TreeGrafter"/>
</dbReference>
<protein>
    <recommendedName>
        <fullName evidence="6">Annexin</fullName>
    </recommendedName>
</protein>
<evidence type="ECO:0000256" key="3">
    <source>
        <dbReference type="ARBA" id="ARBA00022837"/>
    </source>
</evidence>
<sequence length="548" mass="62256">MMYYPEPTVRPYTAFDPNADAAVLRAAMKGFGTDEEKIINIVTARANFQRQAINQAFSSQFGRDLIKDLKSELSGKLEDVVLGLMMKPEQFLCKQLNKAMVGMGTDEDTLIEILCSRTGEEMRVITRAYDEMYNKSLANHVGTETSGDFRELLTRICSNERANSGHVNAQQAVADAQRLYEAGEKRLGTDESAFTKLFAQSSFEHLRAVFEEYKKISGNTIEQALKHEMSGDLKKALDTIVEVAQSPPTYFARRLFKSMDGMGTDDKTLIRILVSRCEFDLGNIKREYEKLYNKTLLSSVKNDTSGDYKKILCALPEPTVRPCTEFNPNADAVILRAAMKGFGTDEKRIINIVTTRANFQRQAIHQAYFSQFRRDLIRDFKSELSGNFKNVVLGLMMEPEKFSCKQLNKALVNAQQAVADAHLLYEAGENRLGTDEKVFTKLFAQSSFEHLRVVFEEYQKISGNSIEKALDREMSWYLKKALNTIVEVARSPPTYFARRLFKSMGGNGTHDKCLIRVLVSRCEFDLGNIKREYEKLYKKTLLSSVKFL</sequence>
<dbReference type="Gene3D" id="1.10.220.10">
    <property type="entry name" value="Annexin"/>
    <property type="match status" value="7"/>
</dbReference>
<dbReference type="InterPro" id="IPR018502">
    <property type="entry name" value="Annexin_repeat"/>
</dbReference>
<dbReference type="GO" id="GO:0012506">
    <property type="term" value="C:vesicle membrane"/>
    <property type="evidence" value="ECO:0007669"/>
    <property type="project" value="TreeGrafter"/>
</dbReference>
<dbReference type="SMART" id="SM00335">
    <property type="entry name" value="ANX"/>
    <property type="match status" value="7"/>
</dbReference>
<keyword evidence="2 6" id="KW-0677">Repeat</keyword>
<evidence type="ECO:0000313" key="7">
    <source>
        <dbReference type="EMBL" id="SSX03769.1"/>
    </source>
</evidence>
<dbReference type="PRINTS" id="PR00196">
    <property type="entry name" value="ANNEXIN"/>
</dbReference>
<dbReference type="SUPFAM" id="SSF47874">
    <property type="entry name" value="Annexin"/>
    <property type="match status" value="2"/>
</dbReference>
<evidence type="ECO:0000256" key="1">
    <source>
        <dbReference type="ARBA" id="ARBA00007831"/>
    </source>
</evidence>
<dbReference type="FunFam" id="1.10.220.10:FF:000004">
    <property type="entry name" value="Annexin"/>
    <property type="match status" value="2"/>
</dbReference>
<dbReference type="EMBL" id="UFQT01000417">
    <property type="protein sequence ID" value="SSX24134.1"/>
    <property type="molecule type" value="Genomic_DNA"/>
</dbReference>
<dbReference type="PANTHER" id="PTHR10502">
    <property type="entry name" value="ANNEXIN"/>
    <property type="match status" value="1"/>
</dbReference>
<dbReference type="FunFam" id="1.10.220.10:FF:000001">
    <property type="entry name" value="Annexin"/>
    <property type="match status" value="1"/>
</dbReference>
<evidence type="ECO:0000313" key="8">
    <source>
        <dbReference type="EMBL" id="SSX24134.1"/>
    </source>
</evidence>
<accession>A0A336KH52</accession>
<keyword evidence="3 6" id="KW-0106">Calcium</keyword>
<dbReference type="PROSITE" id="PS00223">
    <property type="entry name" value="ANNEXIN_1"/>
    <property type="match status" value="4"/>
</dbReference>
<dbReference type="FunFam" id="1.10.220.10:FF:000003">
    <property type="entry name" value="Annexin"/>
    <property type="match status" value="1"/>
</dbReference>
<dbReference type="InterPro" id="IPR018252">
    <property type="entry name" value="Annexin_repeat_CS"/>
</dbReference>
<evidence type="ECO:0000256" key="5">
    <source>
        <dbReference type="ARBA" id="ARBA00023302"/>
    </source>
</evidence>
<keyword evidence="4 6" id="KW-0041">Annexin</keyword>
<dbReference type="EMBL" id="UFQS01000417">
    <property type="protein sequence ID" value="SSX03769.1"/>
    <property type="molecule type" value="Genomic_DNA"/>
</dbReference>
<dbReference type="GO" id="GO:0005634">
    <property type="term" value="C:nucleus"/>
    <property type="evidence" value="ECO:0007669"/>
    <property type="project" value="TreeGrafter"/>
</dbReference>
<dbReference type="VEuPathDB" id="VectorBase:CSON010327"/>
<dbReference type="PROSITE" id="PS51897">
    <property type="entry name" value="ANNEXIN_2"/>
    <property type="match status" value="7"/>
</dbReference>